<protein>
    <submittedName>
        <fullName evidence="9">ABC transporter permease</fullName>
    </submittedName>
</protein>
<name>A0ABW2A4F9_9GAMM</name>
<feature type="transmembrane region" description="Helical" evidence="7">
    <location>
        <begin position="107"/>
        <end position="130"/>
    </location>
</feature>
<dbReference type="RefSeq" id="WP_379910802.1">
    <property type="nucleotide sequence ID" value="NZ_JBHSWE010000001.1"/>
</dbReference>
<keyword evidence="6 7" id="KW-0472">Membrane</keyword>
<dbReference type="InterPro" id="IPR035906">
    <property type="entry name" value="MetI-like_sf"/>
</dbReference>
<evidence type="ECO:0000259" key="8">
    <source>
        <dbReference type="PROSITE" id="PS50928"/>
    </source>
</evidence>
<evidence type="ECO:0000256" key="3">
    <source>
        <dbReference type="ARBA" id="ARBA00022475"/>
    </source>
</evidence>
<evidence type="ECO:0000256" key="1">
    <source>
        <dbReference type="ARBA" id="ARBA00004651"/>
    </source>
</evidence>
<feature type="transmembrane region" description="Helical" evidence="7">
    <location>
        <begin position="12"/>
        <end position="33"/>
    </location>
</feature>
<comment type="caution">
    <text evidence="9">The sequence shown here is derived from an EMBL/GenBank/DDBJ whole genome shotgun (WGS) entry which is preliminary data.</text>
</comment>
<accession>A0ABW2A4F9</accession>
<dbReference type="InterPro" id="IPR000515">
    <property type="entry name" value="MetI-like"/>
</dbReference>
<keyword evidence="3" id="KW-1003">Cell membrane</keyword>
<evidence type="ECO:0000256" key="7">
    <source>
        <dbReference type="RuleBase" id="RU363032"/>
    </source>
</evidence>
<gene>
    <name evidence="9" type="ORF">ACFQDL_21515</name>
</gene>
<feature type="transmembrane region" description="Helical" evidence="7">
    <location>
        <begin position="74"/>
        <end position="95"/>
    </location>
</feature>
<proteinExistence type="inferred from homology"/>
<dbReference type="PANTHER" id="PTHR43386:SF1">
    <property type="entry name" value="D,D-DIPEPTIDE TRANSPORT SYSTEM PERMEASE PROTEIN DDPC-RELATED"/>
    <property type="match status" value="1"/>
</dbReference>
<comment type="similarity">
    <text evidence="7">Belongs to the binding-protein-dependent transport system permease family.</text>
</comment>
<keyword evidence="5 7" id="KW-1133">Transmembrane helix</keyword>
<feature type="transmembrane region" description="Helical" evidence="7">
    <location>
        <begin position="136"/>
        <end position="154"/>
    </location>
</feature>
<sequence length="266" mass="28299">MLSYRGRWSWSRLLGGLLLTAVAGFAWLVPWLVPGDPYAQSLLDALGAPEAAAPFGYDHLGRSMIQRLAGALRLSLLIALAAVVCAFTFGMLLGVLAAWRGGWIDRVLVLIADSIQALPGLLLVLLVLAMLPVKPLALAVGLGLVLWIEFFRLTRASCRSLVASPGVKASGLLGFGPFYIFRRHLWPEIAPVLLTAGAFGGVTAIMTVAALGFVSVGMRAPTPELGLMMVELLPYWREAPAALLQPVIAIFLVLLGLNLVAGGRKP</sequence>
<keyword evidence="2 7" id="KW-0813">Transport</keyword>
<dbReference type="PANTHER" id="PTHR43386">
    <property type="entry name" value="OLIGOPEPTIDE TRANSPORT SYSTEM PERMEASE PROTEIN APPC"/>
    <property type="match status" value="1"/>
</dbReference>
<evidence type="ECO:0000313" key="10">
    <source>
        <dbReference type="Proteomes" id="UP001596422"/>
    </source>
</evidence>
<dbReference type="Gene3D" id="1.10.3720.10">
    <property type="entry name" value="MetI-like"/>
    <property type="match status" value="1"/>
</dbReference>
<dbReference type="Pfam" id="PF00528">
    <property type="entry name" value="BPD_transp_1"/>
    <property type="match status" value="1"/>
</dbReference>
<comment type="subcellular location">
    <subcellularLocation>
        <location evidence="1 7">Cell membrane</location>
        <topology evidence="1 7">Multi-pass membrane protein</topology>
    </subcellularLocation>
</comment>
<dbReference type="PROSITE" id="PS50928">
    <property type="entry name" value="ABC_TM1"/>
    <property type="match status" value="1"/>
</dbReference>
<evidence type="ECO:0000256" key="6">
    <source>
        <dbReference type="ARBA" id="ARBA00023136"/>
    </source>
</evidence>
<evidence type="ECO:0000256" key="5">
    <source>
        <dbReference type="ARBA" id="ARBA00022989"/>
    </source>
</evidence>
<organism evidence="9 10">
    <name type="scientific">Marinobacterium aestuariivivens</name>
    <dbReference type="NCBI Taxonomy" id="1698799"/>
    <lineage>
        <taxon>Bacteria</taxon>
        <taxon>Pseudomonadati</taxon>
        <taxon>Pseudomonadota</taxon>
        <taxon>Gammaproteobacteria</taxon>
        <taxon>Oceanospirillales</taxon>
        <taxon>Oceanospirillaceae</taxon>
        <taxon>Marinobacterium</taxon>
    </lineage>
</organism>
<dbReference type="Proteomes" id="UP001596422">
    <property type="component" value="Unassembled WGS sequence"/>
</dbReference>
<evidence type="ECO:0000256" key="4">
    <source>
        <dbReference type="ARBA" id="ARBA00022692"/>
    </source>
</evidence>
<evidence type="ECO:0000313" key="9">
    <source>
        <dbReference type="EMBL" id="MFC6672358.1"/>
    </source>
</evidence>
<feature type="transmembrane region" description="Helical" evidence="7">
    <location>
        <begin position="192"/>
        <end position="219"/>
    </location>
</feature>
<feature type="domain" description="ABC transmembrane type-1" evidence="8">
    <location>
        <begin position="72"/>
        <end position="261"/>
    </location>
</feature>
<reference evidence="10" key="1">
    <citation type="journal article" date="2019" name="Int. J. Syst. Evol. Microbiol.">
        <title>The Global Catalogue of Microorganisms (GCM) 10K type strain sequencing project: providing services to taxonomists for standard genome sequencing and annotation.</title>
        <authorList>
            <consortium name="The Broad Institute Genomics Platform"/>
            <consortium name="The Broad Institute Genome Sequencing Center for Infectious Disease"/>
            <person name="Wu L."/>
            <person name="Ma J."/>
        </authorList>
    </citation>
    <scope>NUCLEOTIDE SEQUENCE [LARGE SCALE GENOMIC DNA]</scope>
    <source>
        <strain evidence="10">NBRC 111756</strain>
    </source>
</reference>
<dbReference type="SUPFAM" id="SSF161098">
    <property type="entry name" value="MetI-like"/>
    <property type="match status" value="1"/>
</dbReference>
<dbReference type="CDD" id="cd06261">
    <property type="entry name" value="TM_PBP2"/>
    <property type="match status" value="1"/>
</dbReference>
<keyword evidence="10" id="KW-1185">Reference proteome</keyword>
<dbReference type="EMBL" id="JBHSWE010000001">
    <property type="protein sequence ID" value="MFC6672358.1"/>
    <property type="molecule type" value="Genomic_DNA"/>
</dbReference>
<evidence type="ECO:0000256" key="2">
    <source>
        <dbReference type="ARBA" id="ARBA00022448"/>
    </source>
</evidence>
<keyword evidence="4 7" id="KW-0812">Transmembrane</keyword>
<feature type="transmembrane region" description="Helical" evidence="7">
    <location>
        <begin position="239"/>
        <end position="261"/>
    </location>
</feature>
<dbReference type="InterPro" id="IPR050366">
    <property type="entry name" value="BP-dependent_transpt_permease"/>
</dbReference>